<dbReference type="BioCyc" id="SENT913082:G120J-1880-MONOMER"/>
<keyword evidence="1" id="KW-0812">Transmembrane</keyword>
<sequence length="40" mass="4832">MFFTQNLWGERQQLIKSFILNVNIIFLKNIIIFLLFSSKI</sequence>
<accession>G5R2S6</accession>
<dbReference type="Proteomes" id="UP000005065">
    <property type="component" value="Unassembled WGS sequence"/>
</dbReference>
<feature type="transmembrane region" description="Helical" evidence="1">
    <location>
        <begin position="18"/>
        <end position="36"/>
    </location>
</feature>
<comment type="caution">
    <text evidence="2">The sequence shown here is derived from an EMBL/GenBank/DDBJ whole genome shotgun (WGS) entry which is preliminary data.</text>
</comment>
<keyword evidence="1" id="KW-0472">Membrane</keyword>
<gene>
    <name evidence="2" type="ORF">LTSESEN_3724</name>
</gene>
<dbReference type="EMBL" id="AFCU01001220">
    <property type="protein sequence ID" value="EHC85528.1"/>
    <property type="molecule type" value="Genomic_DNA"/>
</dbReference>
<evidence type="ECO:0000313" key="3">
    <source>
        <dbReference type="Proteomes" id="UP000005065"/>
    </source>
</evidence>
<reference evidence="2 3" key="1">
    <citation type="journal article" date="2011" name="BMC Genomics">
        <title>Genome sequencing reveals diversification of virulence factor content and possible host adaptation in distinct subpopulations of Salmonella enterica.</title>
        <authorList>
            <person name="den Bakker H.C."/>
            <person name="Moreno Switt A.I."/>
            <person name="Govoni G."/>
            <person name="Cummings C.A."/>
            <person name="Ranieri M.L."/>
            <person name="Degoricija L."/>
            <person name="Hoelzer K."/>
            <person name="Rodriguez-Rivera L.D."/>
            <person name="Brown S."/>
            <person name="Bolchacova E."/>
            <person name="Furtado M.R."/>
            <person name="Wiedmann M."/>
        </authorList>
    </citation>
    <scope>NUCLEOTIDE SEQUENCE [LARGE SCALE GENOMIC DNA]</scope>
    <source>
        <strain evidence="2 3">A4-543</strain>
    </source>
</reference>
<proteinExistence type="predicted"/>
<dbReference type="PATRIC" id="fig|913082.3.peg.2866"/>
<organism evidence="2 3">
    <name type="scientific">Salmonella enterica subsp. enterica serovar Senftenberg str. A4-543</name>
    <dbReference type="NCBI Taxonomy" id="913082"/>
    <lineage>
        <taxon>Bacteria</taxon>
        <taxon>Pseudomonadati</taxon>
        <taxon>Pseudomonadota</taxon>
        <taxon>Gammaproteobacteria</taxon>
        <taxon>Enterobacterales</taxon>
        <taxon>Enterobacteriaceae</taxon>
        <taxon>Salmonella</taxon>
    </lineage>
</organism>
<dbReference type="AlphaFoldDB" id="G5R2S6"/>
<evidence type="ECO:0000256" key="1">
    <source>
        <dbReference type="SAM" id="Phobius"/>
    </source>
</evidence>
<protein>
    <submittedName>
        <fullName evidence="2">Uncharacterized protein</fullName>
    </submittedName>
</protein>
<keyword evidence="1" id="KW-1133">Transmembrane helix</keyword>
<evidence type="ECO:0000313" key="2">
    <source>
        <dbReference type="EMBL" id="EHC85528.1"/>
    </source>
</evidence>
<name>G5R2S6_SALSE</name>